<keyword evidence="2" id="KW-1185">Reference proteome</keyword>
<protein>
    <recommendedName>
        <fullName evidence="3">Excreted virulence factor EspC (Type VII ESX diderm)</fullName>
    </recommendedName>
</protein>
<comment type="caution">
    <text evidence="1">The sequence shown here is derived from an EMBL/GenBank/DDBJ whole genome shotgun (WGS) entry which is preliminary data.</text>
</comment>
<evidence type="ECO:0000313" key="2">
    <source>
        <dbReference type="Proteomes" id="UP001611450"/>
    </source>
</evidence>
<sequence>MFDVNPEGLRAAAQALAGLPAQMDEVAPLGADQVDGKLGGSAVGHSLGQTTSLAFHARETLKARFIRFSELLEHAASTYRDGDMAAAAQLAEVTDLIPTGSDDGN</sequence>
<dbReference type="Proteomes" id="UP001611450">
    <property type="component" value="Unassembled WGS sequence"/>
</dbReference>
<dbReference type="RefSeq" id="WP_396946391.1">
    <property type="nucleotide sequence ID" value="NZ_JBIRXV010000007.1"/>
</dbReference>
<accession>A0ABW7WMG0</accession>
<name>A0ABW7WMG0_9NOCA</name>
<evidence type="ECO:0000313" key="1">
    <source>
        <dbReference type="EMBL" id="MFI2324179.1"/>
    </source>
</evidence>
<organism evidence="1 2">
    <name type="scientific">Nocardia beijingensis</name>
    <dbReference type="NCBI Taxonomy" id="95162"/>
    <lineage>
        <taxon>Bacteria</taxon>
        <taxon>Bacillati</taxon>
        <taxon>Actinomycetota</taxon>
        <taxon>Actinomycetes</taxon>
        <taxon>Mycobacteriales</taxon>
        <taxon>Nocardiaceae</taxon>
        <taxon>Nocardia</taxon>
    </lineage>
</organism>
<evidence type="ECO:0008006" key="3">
    <source>
        <dbReference type="Google" id="ProtNLM"/>
    </source>
</evidence>
<proteinExistence type="predicted"/>
<dbReference type="EMBL" id="JBIRXV010000007">
    <property type="protein sequence ID" value="MFI2324179.1"/>
    <property type="molecule type" value="Genomic_DNA"/>
</dbReference>
<reference evidence="1 2" key="1">
    <citation type="submission" date="2024-10" db="EMBL/GenBank/DDBJ databases">
        <title>The Natural Products Discovery Center: Release of the First 8490 Sequenced Strains for Exploring Actinobacteria Biosynthetic Diversity.</title>
        <authorList>
            <person name="Kalkreuter E."/>
            <person name="Kautsar S.A."/>
            <person name="Yang D."/>
            <person name="Bader C.D."/>
            <person name="Teijaro C.N."/>
            <person name="Fluegel L."/>
            <person name="Davis C.M."/>
            <person name="Simpson J.R."/>
            <person name="Lauterbach L."/>
            <person name="Steele A.D."/>
            <person name="Gui C."/>
            <person name="Meng S."/>
            <person name="Li G."/>
            <person name="Viehrig K."/>
            <person name="Ye F."/>
            <person name="Su P."/>
            <person name="Kiefer A.F."/>
            <person name="Nichols A."/>
            <person name="Cepeda A.J."/>
            <person name="Yan W."/>
            <person name="Fan B."/>
            <person name="Jiang Y."/>
            <person name="Adhikari A."/>
            <person name="Zheng C.-J."/>
            <person name="Schuster L."/>
            <person name="Cowan T.M."/>
            <person name="Smanski M.J."/>
            <person name="Chevrette M.G."/>
            <person name="De Carvalho L.P.S."/>
            <person name="Shen B."/>
        </authorList>
    </citation>
    <scope>NUCLEOTIDE SEQUENCE [LARGE SCALE GENOMIC DNA]</scope>
    <source>
        <strain evidence="1 2">NPDC019626</strain>
    </source>
</reference>
<gene>
    <name evidence="1" type="ORF">ACH47G_27175</name>
</gene>